<dbReference type="InterPro" id="IPR007078">
    <property type="entry name" value="Haem_export_protD_CcmD"/>
</dbReference>
<dbReference type="NCBIfam" id="TIGR03141">
    <property type="entry name" value="cytochro_ccmD"/>
    <property type="match status" value="1"/>
</dbReference>
<comment type="function">
    <text evidence="1 12">Required for the export of heme to the periplasm for the biogenesis of c-type cytochromes.</text>
</comment>
<dbReference type="AlphaFoldDB" id="A0A6S6TAD8"/>
<dbReference type="GO" id="GO:0017004">
    <property type="term" value="P:cytochrome complex assembly"/>
    <property type="evidence" value="ECO:0007669"/>
    <property type="project" value="UniProtKB-KW"/>
</dbReference>
<dbReference type="EMBL" id="CACVAY010000073">
    <property type="protein sequence ID" value="CAA6816024.1"/>
    <property type="molecule type" value="Genomic_DNA"/>
</dbReference>
<evidence type="ECO:0000256" key="6">
    <source>
        <dbReference type="ARBA" id="ARBA00022475"/>
    </source>
</evidence>
<evidence type="ECO:0000256" key="11">
    <source>
        <dbReference type="ARBA" id="ARBA00023136"/>
    </source>
</evidence>
<keyword evidence="9 12" id="KW-0201">Cytochrome c-type biogenesis</keyword>
<keyword evidence="11 12" id="KW-0472">Membrane</keyword>
<keyword evidence="6 12" id="KW-1003">Cell membrane</keyword>
<comment type="similarity">
    <text evidence="3 12">Belongs to the CcmD/CycX/HelD family.</text>
</comment>
<evidence type="ECO:0000256" key="7">
    <source>
        <dbReference type="ARBA" id="ARBA00022519"/>
    </source>
</evidence>
<sequence>MSEFLSMGGFGFFIWMSFGATLILMLGEPLWLKLSRKSTLKSLRRFIRVQSR</sequence>
<gene>
    <name evidence="13" type="ORF">HELGO_WM16777</name>
</gene>
<keyword evidence="5 12" id="KW-0813">Transport</keyword>
<keyword evidence="7 12" id="KW-0997">Cell inner membrane</keyword>
<comment type="subcellular location">
    <subcellularLocation>
        <location evidence="2 12">Cell inner membrane</location>
        <topology evidence="2 12">Single-pass membrane protein</topology>
    </subcellularLocation>
</comment>
<evidence type="ECO:0000256" key="5">
    <source>
        <dbReference type="ARBA" id="ARBA00022448"/>
    </source>
</evidence>
<accession>A0A6S6TAD8</accession>
<dbReference type="Pfam" id="PF04995">
    <property type="entry name" value="CcmD"/>
    <property type="match status" value="1"/>
</dbReference>
<evidence type="ECO:0000256" key="4">
    <source>
        <dbReference type="ARBA" id="ARBA00016461"/>
    </source>
</evidence>
<organism evidence="13">
    <name type="scientific">uncultured Thiotrichaceae bacterium</name>
    <dbReference type="NCBI Taxonomy" id="298394"/>
    <lineage>
        <taxon>Bacteria</taxon>
        <taxon>Pseudomonadati</taxon>
        <taxon>Pseudomonadota</taxon>
        <taxon>Gammaproteobacteria</taxon>
        <taxon>Thiotrichales</taxon>
        <taxon>Thiotrichaceae</taxon>
        <taxon>environmental samples</taxon>
    </lineage>
</organism>
<name>A0A6S6TAD8_9GAMM</name>
<feature type="transmembrane region" description="Helical" evidence="12">
    <location>
        <begin position="12"/>
        <end position="32"/>
    </location>
</feature>
<reference evidence="13" key="1">
    <citation type="submission" date="2020-01" db="EMBL/GenBank/DDBJ databases">
        <authorList>
            <person name="Meier V. D."/>
            <person name="Meier V D."/>
        </authorList>
    </citation>
    <scope>NUCLEOTIDE SEQUENCE</scope>
    <source>
        <strain evidence="13">HLG_WM_MAG_07</strain>
    </source>
</reference>
<dbReference type="GO" id="GO:0015886">
    <property type="term" value="P:heme transport"/>
    <property type="evidence" value="ECO:0007669"/>
    <property type="project" value="InterPro"/>
</dbReference>
<proteinExistence type="inferred from homology"/>
<protein>
    <recommendedName>
        <fullName evidence="4 12">Heme exporter protein D</fullName>
    </recommendedName>
</protein>
<evidence type="ECO:0000256" key="12">
    <source>
        <dbReference type="RuleBase" id="RU363101"/>
    </source>
</evidence>
<evidence type="ECO:0000256" key="3">
    <source>
        <dbReference type="ARBA" id="ARBA00008741"/>
    </source>
</evidence>
<evidence type="ECO:0000256" key="2">
    <source>
        <dbReference type="ARBA" id="ARBA00004377"/>
    </source>
</evidence>
<evidence type="ECO:0000256" key="1">
    <source>
        <dbReference type="ARBA" id="ARBA00002442"/>
    </source>
</evidence>
<evidence type="ECO:0000313" key="13">
    <source>
        <dbReference type="EMBL" id="CAA6816024.1"/>
    </source>
</evidence>
<keyword evidence="10 12" id="KW-1133">Transmembrane helix</keyword>
<dbReference type="GO" id="GO:0005886">
    <property type="term" value="C:plasma membrane"/>
    <property type="evidence" value="ECO:0007669"/>
    <property type="project" value="UniProtKB-SubCell"/>
</dbReference>
<keyword evidence="8 12" id="KW-0812">Transmembrane</keyword>
<evidence type="ECO:0000256" key="10">
    <source>
        <dbReference type="ARBA" id="ARBA00022989"/>
    </source>
</evidence>
<evidence type="ECO:0000256" key="9">
    <source>
        <dbReference type="ARBA" id="ARBA00022748"/>
    </source>
</evidence>
<evidence type="ECO:0000256" key="8">
    <source>
        <dbReference type="ARBA" id="ARBA00022692"/>
    </source>
</evidence>